<evidence type="ECO:0000256" key="2">
    <source>
        <dbReference type="SAM" id="Phobius"/>
    </source>
</evidence>
<keyword evidence="2" id="KW-1133">Transmembrane helix</keyword>
<name>A0A2Z5FWD8_9BACT</name>
<organism evidence="3 4">
    <name type="scientific">Acidisarcina polymorpha</name>
    <dbReference type="NCBI Taxonomy" id="2211140"/>
    <lineage>
        <taxon>Bacteria</taxon>
        <taxon>Pseudomonadati</taxon>
        <taxon>Acidobacteriota</taxon>
        <taxon>Terriglobia</taxon>
        <taxon>Terriglobales</taxon>
        <taxon>Acidobacteriaceae</taxon>
        <taxon>Acidisarcina</taxon>
    </lineage>
</organism>
<protein>
    <submittedName>
        <fullName evidence="3">Uncharacterized protein</fullName>
    </submittedName>
</protein>
<reference evidence="3 4" key="1">
    <citation type="journal article" date="2018" name="Front. Microbiol.">
        <title>Hydrolytic Capabilities as a Key to Environmental Success: Chitinolytic and Cellulolytic Acidobacteria From Acidic Sub-arctic Soils and Boreal Peatlands.</title>
        <authorList>
            <person name="Belova S.E."/>
            <person name="Ravin N.V."/>
            <person name="Pankratov T.A."/>
            <person name="Rakitin A.L."/>
            <person name="Ivanova A.A."/>
            <person name="Beletsky A.V."/>
            <person name="Mardanov A.V."/>
            <person name="Sinninghe Damste J.S."/>
            <person name="Dedysh S.N."/>
        </authorList>
    </citation>
    <scope>NUCLEOTIDE SEQUENCE [LARGE SCALE GENOMIC DNA]</scope>
    <source>
        <strain evidence="3 4">SBC82</strain>
    </source>
</reference>
<evidence type="ECO:0000256" key="1">
    <source>
        <dbReference type="SAM" id="Coils"/>
    </source>
</evidence>
<sequence length="133" mass="15158">MWRILLQLRVLLPYLARVLPLLERSVLGTNVLSAGGGAAMPTPDDHHREEEYEEIRASLRDLNGQLKNQTADLKYLQERLTWISKSFESETQRQAQTLEALTSLKKTVRTWAISIVVLLLVVLGAILFLMFRA</sequence>
<dbReference type="KEGG" id="abas:ACPOL_1357"/>
<keyword evidence="1" id="KW-0175">Coiled coil</keyword>
<gene>
    <name evidence="3" type="ORF">ACPOL_1357</name>
</gene>
<evidence type="ECO:0000313" key="4">
    <source>
        <dbReference type="Proteomes" id="UP000253606"/>
    </source>
</evidence>
<keyword evidence="2" id="KW-0812">Transmembrane</keyword>
<dbReference type="Proteomes" id="UP000253606">
    <property type="component" value="Chromosome"/>
</dbReference>
<evidence type="ECO:0000313" key="3">
    <source>
        <dbReference type="EMBL" id="AXC10705.1"/>
    </source>
</evidence>
<feature type="coiled-coil region" evidence="1">
    <location>
        <begin position="49"/>
        <end position="79"/>
    </location>
</feature>
<keyword evidence="4" id="KW-1185">Reference proteome</keyword>
<proteinExistence type="predicted"/>
<dbReference type="EMBL" id="CP030840">
    <property type="protein sequence ID" value="AXC10705.1"/>
    <property type="molecule type" value="Genomic_DNA"/>
</dbReference>
<keyword evidence="2" id="KW-0472">Membrane</keyword>
<feature type="transmembrane region" description="Helical" evidence="2">
    <location>
        <begin position="111"/>
        <end position="131"/>
    </location>
</feature>
<dbReference type="AlphaFoldDB" id="A0A2Z5FWD8"/>
<accession>A0A2Z5FWD8</accession>